<proteinExistence type="predicted"/>
<evidence type="ECO:0000256" key="2">
    <source>
        <dbReference type="SAM" id="Phobius"/>
    </source>
</evidence>
<gene>
    <name evidence="3" type="ORF">P171DRAFT_196815</name>
</gene>
<dbReference type="GO" id="GO:0004143">
    <property type="term" value="F:ATP-dependent diacylglycerol kinase activity"/>
    <property type="evidence" value="ECO:0007669"/>
    <property type="project" value="InterPro"/>
</dbReference>
<keyword evidence="2" id="KW-0812">Transmembrane</keyword>
<accession>A0A9P4PUS7</accession>
<comment type="caution">
    <text evidence="3">The sequence shown here is derived from an EMBL/GenBank/DDBJ whole genome shotgun (WGS) entry which is preliminary data.</text>
</comment>
<dbReference type="PANTHER" id="PTHR31303">
    <property type="entry name" value="CTP-DEPENDENT DIACYLGLYCEROL KINASE 1"/>
    <property type="match status" value="1"/>
</dbReference>
<evidence type="ECO:0000313" key="3">
    <source>
        <dbReference type="EMBL" id="KAF2449628.1"/>
    </source>
</evidence>
<feature type="transmembrane region" description="Helical" evidence="2">
    <location>
        <begin position="151"/>
        <end position="168"/>
    </location>
</feature>
<organism evidence="3 4">
    <name type="scientific">Karstenula rhodostoma CBS 690.94</name>
    <dbReference type="NCBI Taxonomy" id="1392251"/>
    <lineage>
        <taxon>Eukaryota</taxon>
        <taxon>Fungi</taxon>
        <taxon>Dikarya</taxon>
        <taxon>Ascomycota</taxon>
        <taxon>Pezizomycotina</taxon>
        <taxon>Dothideomycetes</taxon>
        <taxon>Pleosporomycetidae</taxon>
        <taxon>Pleosporales</taxon>
        <taxon>Massarineae</taxon>
        <taxon>Didymosphaeriaceae</taxon>
        <taxon>Karstenula</taxon>
    </lineage>
</organism>
<dbReference type="GO" id="GO:0006654">
    <property type="term" value="P:phosphatidic acid biosynthetic process"/>
    <property type="evidence" value="ECO:0007669"/>
    <property type="project" value="TreeGrafter"/>
</dbReference>
<feature type="transmembrane region" description="Helical" evidence="2">
    <location>
        <begin position="180"/>
        <end position="199"/>
    </location>
</feature>
<feature type="transmembrane region" description="Helical" evidence="2">
    <location>
        <begin position="244"/>
        <end position="265"/>
    </location>
</feature>
<name>A0A9P4PUS7_9PLEO</name>
<evidence type="ECO:0008006" key="5">
    <source>
        <dbReference type="Google" id="ProtNLM"/>
    </source>
</evidence>
<evidence type="ECO:0000313" key="4">
    <source>
        <dbReference type="Proteomes" id="UP000799764"/>
    </source>
</evidence>
<dbReference type="EMBL" id="MU001494">
    <property type="protein sequence ID" value="KAF2449628.1"/>
    <property type="molecule type" value="Genomic_DNA"/>
</dbReference>
<keyword evidence="2" id="KW-0472">Membrane</keyword>
<evidence type="ECO:0000256" key="1">
    <source>
        <dbReference type="SAM" id="MobiDB-lite"/>
    </source>
</evidence>
<reference evidence="3" key="1">
    <citation type="journal article" date="2020" name="Stud. Mycol.">
        <title>101 Dothideomycetes genomes: a test case for predicting lifestyles and emergence of pathogens.</title>
        <authorList>
            <person name="Haridas S."/>
            <person name="Albert R."/>
            <person name="Binder M."/>
            <person name="Bloem J."/>
            <person name="Labutti K."/>
            <person name="Salamov A."/>
            <person name="Andreopoulos B."/>
            <person name="Baker S."/>
            <person name="Barry K."/>
            <person name="Bills G."/>
            <person name="Bluhm B."/>
            <person name="Cannon C."/>
            <person name="Castanera R."/>
            <person name="Culley D."/>
            <person name="Daum C."/>
            <person name="Ezra D."/>
            <person name="Gonzalez J."/>
            <person name="Henrissat B."/>
            <person name="Kuo A."/>
            <person name="Liang C."/>
            <person name="Lipzen A."/>
            <person name="Lutzoni F."/>
            <person name="Magnuson J."/>
            <person name="Mondo S."/>
            <person name="Nolan M."/>
            <person name="Ohm R."/>
            <person name="Pangilinan J."/>
            <person name="Park H.-J."/>
            <person name="Ramirez L."/>
            <person name="Alfaro M."/>
            <person name="Sun H."/>
            <person name="Tritt A."/>
            <person name="Yoshinaga Y."/>
            <person name="Zwiers L.-H."/>
            <person name="Turgeon B."/>
            <person name="Goodwin S."/>
            <person name="Spatafora J."/>
            <person name="Crous P."/>
            <person name="Grigoriev I."/>
        </authorList>
    </citation>
    <scope>NUCLEOTIDE SEQUENCE</scope>
    <source>
        <strain evidence="3">CBS 690.94</strain>
    </source>
</reference>
<dbReference type="InterPro" id="IPR037997">
    <property type="entry name" value="Dgk1-like"/>
</dbReference>
<keyword evidence="2" id="KW-1133">Transmembrane helix</keyword>
<dbReference type="GO" id="GO:0005789">
    <property type="term" value="C:endoplasmic reticulum membrane"/>
    <property type="evidence" value="ECO:0007669"/>
    <property type="project" value="TreeGrafter"/>
</dbReference>
<dbReference type="AlphaFoldDB" id="A0A9P4PUS7"/>
<dbReference type="PANTHER" id="PTHR31303:SF1">
    <property type="entry name" value="CTP-DEPENDENT DIACYLGLYCEROL KINASE 1"/>
    <property type="match status" value="1"/>
</dbReference>
<dbReference type="Proteomes" id="UP000799764">
    <property type="component" value="Unassembled WGS sequence"/>
</dbReference>
<feature type="compositionally biased region" description="Polar residues" evidence="1">
    <location>
        <begin position="84"/>
        <end position="95"/>
    </location>
</feature>
<feature type="transmembrane region" description="Helical" evidence="2">
    <location>
        <begin position="277"/>
        <end position="298"/>
    </location>
</feature>
<keyword evidence="4" id="KW-1185">Reference proteome</keyword>
<sequence>MSSSRQYSIPHTPRVISPSPTPTPSELREKESYFGPVTRSASRKQKVTSPPPIDEDSSGSDPEKRARARSRSPILEGRRRRMSGLTSKRQMNGNSKAKKVDLALPNGTVNGHLSPAAANKNYWREMSRSPSPLGLIPIHQKWRSFIHRHEVPRKILHVSIGFITLFFYCTGRQPAQIHPVLLAMLIPVAATDFIRHRYWQVNRMYIRFLGALMRESEVDGWNGVISYLLGAWIVLRFFPKDVGAMSVLLLSWCDTAASTFGRLWGHRTWRVRKGKSLAGSIAACITGVITAALFWGWLAPIYGEYNTGVNAFAYQGVLALPAQVREALGLSITQGSVTGYLALGVMSLWAGVVASASEAVDLFGWDDNLTIPALCGVGLWGFTKVFA</sequence>
<feature type="transmembrane region" description="Helical" evidence="2">
    <location>
        <begin position="220"/>
        <end position="238"/>
    </location>
</feature>
<feature type="region of interest" description="Disordered" evidence="1">
    <location>
        <begin position="1"/>
        <end position="97"/>
    </location>
</feature>
<protein>
    <recommendedName>
        <fullName evidence="5">Phosphatidate cytidylyltransferase</fullName>
    </recommendedName>
</protein>
<dbReference type="OrthoDB" id="5673at2759"/>